<reference evidence="10" key="1">
    <citation type="submission" date="2022-02" db="EMBL/GenBank/DDBJ databases">
        <title>Atlantic sturgeon de novo genome assembly.</title>
        <authorList>
            <person name="Stock M."/>
            <person name="Klopp C."/>
            <person name="Guiguen Y."/>
            <person name="Cabau C."/>
            <person name="Parinello H."/>
            <person name="Santidrian Yebra-Pimentel E."/>
            <person name="Kuhl H."/>
            <person name="Dirks R.P."/>
            <person name="Guessner J."/>
            <person name="Wuertz S."/>
            <person name="Du K."/>
            <person name="Schartl M."/>
        </authorList>
    </citation>
    <scope>NUCLEOTIDE SEQUENCE</scope>
    <source>
        <strain evidence="10">STURGEONOMICS-FGT-2020</strain>
        <tissue evidence="10">Whole blood</tissue>
    </source>
</reference>
<comment type="subcellular location">
    <subcellularLocation>
        <location evidence="1">Membrane</location>
    </subcellularLocation>
</comment>
<dbReference type="Proteomes" id="UP001230051">
    <property type="component" value="Unassembled WGS sequence"/>
</dbReference>
<evidence type="ECO:0000256" key="1">
    <source>
        <dbReference type="ARBA" id="ARBA00004370"/>
    </source>
</evidence>
<evidence type="ECO:0000256" key="7">
    <source>
        <dbReference type="ARBA" id="ARBA00023170"/>
    </source>
</evidence>
<dbReference type="PANTHER" id="PTHR45930:SF1">
    <property type="entry name" value="ADHESION G PROTEIN-COUPLED RECEPTOR A2"/>
    <property type="match status" value="1"/>
</dbReference>
<evidence type="ECO:0000256" key="8">
    <source>
        <dbReference type="SAM" id="Phobius"/>
    </source>
</evidence>
<sequence>MAAQCGPSQTRSLCPCVTPPRLRPGCCSLELELWAGRGWIQEGCQLTHSDPNISTLHCTDFSNYAVLQELSDYSSPPQSPVEVLHPVIYTCTAILLLCLFTVIITHILHRSSIGISRKSWHTLLNLCFHIAMAGRVCWGHHPDQLPHHLPSCEYRLPVDIIPEPFHA</sequence>
<evidence type="ECO:0000259" key="9">
    <source>
        <dbReference type="PROSITE" id="PS50221"/>
    </source>
</evidence>
<dbReference type="PANTHER" id="PTHR45930">
    <property type="entry name" value="G-PROTEIN COUPLED RECEPTOR 124-LIKE PROTEIN"/>
    <property type="match status" value="1"/>
</dbReference>
<keyword evidence="7 10" id="KW-0675">Receptor</keyword>
<comment type="similarity">
    <text evidence="2">Belongs to the G-protein coupled receptor 2 family. Adhesion G-protein coupled receptor (ADGR) subfamily.</text>
</comment>
<evidence type="ECO:0000313" key="10">
    <source>
        <dbReference type="EMBL" id="KAK1117825.1"/>
    </source>
</evidence>
<dbReference type="GO" id="GO:0090263">
    <property type="term" value="P:positive regulation of canonical Wnt signaling pathway"/>
    <property type="evidence" value="ECO:0007669"/>
    <property type="project" value="TreeGrafter"/>
</dbReference>
<dbReference type="PROSITE" id="PS50221">
    <property type="entry name" value="GAIN_B"/>
    <property type="match status" value="1"/>
</dbReference>
<proteinExistence type="inferred from homology"/>
<keyword evidence="4 8" id="KW-1133">Transmembrane helix</keyword>
<keyword evidence="5 8" id="KW-0472">Membrane</keyword>
<name>A0AAD8FNH6_ACIOX</name>
<feature type="domain" description="GAIN-B" evidence="9">
    <location>
        <begin position="1"/>
        <end position="74"/>
    </location>
</feature>
<dbReference type="GO" id="GO:0007417">
    <property type="term" value="P:central nervous system development"/>
    <property type="evidence" value="ECO:0007669"/>
    <property type="project" value="TreeGrafter"/>
</dbReference>
<keyword evidence="3 8" id="KW-0812">Transmembrane</keyword>
<comment type="caution">
    <text evidence="10">The sequence shown here is derived from an EMBL/GenBank/DDBJ whole genome shotgun (WGS) entry which is preliminary data.</text>
</comment>
<evidence type="ECO:0000256" key="6">
    <source>
        <dbReference type="ARBA" id="ARBA00023157"/>
    </source>
</evidence>
<gene>
    <name evidence="10" type="primary">adgra2</name>
    <name evidence="10" type="ORF">AOXY_G38804</name>
</gene>
<dbReference type="GO" id="GO:1990909">
    <property type="term" value="C:Wnt signalosome"/>
    <property type="evidence" value="ECO:0007669"/>
    <property type="project" value="TreeGrafter"/>
</dbReference>
<dbReference type="InterPro" id="IPR057244">
    <property type="entry name" value="GAIN_B"/>
</dbReference>
<evidence type="ECO:0000256" key="4">
    <source>
        <dbReference type="ARBA" id="ARBA00022989"/>
    </source>
</evidence>
<feature type="transmembrane region" description="Helical" evidence="8">
    <location>
        <begin position="87"/>
        <end position="108"/>
    </location>
</feature>
<evidence type="ECO:0000256" key="3">
    <source>
        <dbReference type="ARBA" id="ARBA00022692"/>
    </source>
</evidence>
<dbReference type="AlphaFoldDB" id="A0AAD8FNH6"/>
<dbReference type="GO" id="GO:0007166">
    <property type="term" value="P:cell surface receptor signaling pathway"/>
    <property type="evidence" value="ECO:0007669"/>
    <property type="project" value="TreeGrafter"/>
</dbReference>
<dbReference type="InterPro" id="IPR051963">
    <property type="entry name" value="Adhesion_GPCR_A"/>
</dbReference>
<keyword evidence="6" id="KW-1015">Disulfide bond</keyword>
<evidence type="ECO:0000256" key="5">
    <source>
        <dbReference type="ARBA" id="ARBA00023136"/>
    </source>
</evidence>
<dbReference type="EMBL" id="JAGXEW010002383">
    <property type="protein sequence ID" value="KAK1117825.1"/>
    <property type="molecule type" value="Genomic_DNA"/>
</dbReference>
<evidence type="ECO:0000313" key="11">
    <source>
        <dbReference type="Proteomes" id="UP001230051"/>
    </source>
</evidence>
<organism evidence="10 11">
    <name type="scientific">Acipenser oxyrinchus oxyrinchus</name>
    <dbReference type="NCBI Taxonomy" id="40147"/>
    <lineage>
        <taxon>Eukaryota</taxon>
        <taxon>Metazoa</taxon>
        <taxon>Chordata</taxon>
        <taxon>Craniata</taxon>
        <taxon>Vertebrata</taxon>
        <taxon>Euteleostomi</taxon>
        <taxon>Actinopterygii</taxon>
        <taxon>Chondrostei</taxon>
        <taxon>Acipenseriformes</taxon>
        <taxon>Acipenseridae</taxon>
        <taxon>Acipenser</taxon>
    </lineage>
</organism>
<accession>A0AAD8FNH6</accession>
<protein>
    <submittedName>
        <fullName evidence="10">Adhesion G protein-coupled receptor A2</fullName>
    </submittedName>
</protein>
<dbReference type="GO" id="GO:0005886">
    <property type="term" value="C:plasma membrane"/>
    <property type="evidence" value="ECO:0007669"/>
    <property type="project" value="TreeGrafter"/>
</dbReference>
<keyword evidence="11" id="KW-1185">Reference proteome</keyword>
<dbReference type="GO" id="GO:0002040">
    <property type="term" value="P:sprouting angiogenesis"/>
    <property type="evidence" value="ECO:0007669"/>
    <property type="project" value="TreeGrafter"/>
</dbReference>
<evidence type="ECO:0000256" key="2">
    <source>
        <dbReference type="ARBA" id="ARBA00007343"/>
    </source>
</evidence>